<protein>
    <submittedName>
        <fullName evidence="2">Uncharacterized protein</fullName>
    </submittedName>
</protein>
<keyword evidence="1" id="KW-1185">Reference proteome</keyword>
<sequence length="56" mass="6447">MDRVFQNKNADIPQSNISTIQSNSMLRGHFPDYVARQRQPIIYFASKFHAPPIAKT</sequence>
<evidence type="ECO:0000313" key="1">
    <source>
        <dbReference type="Proteomes" id="UP000887565"/>
    </source>
</evidence>
<organism evidence="1 2">
    <name type="scientific">Romanomermis culicivorax</name>
    <name type="common">Nematode worm</name>
    <dbReference type="NCBI Taxonomy" id="13658"/>
    <lineage>
        <taxon>Eukaryota</taxon>
        <taxon>Metazoa</taxon>
        <taxon>Ecdysozoa</taxon>
        <taxon>Nematoda</taxon>
        <taxon>Enoplea</taxon>
        <taxon>Dorylaimia</taxon>
        <taxon>Mermithida</taxon>
        <taxon>Mermithoidea</taxon>
        <taxon>Mermithidae</taxon>
        <taxon>Romanomermis</taxon>
    </lineage>
</organism>
<dbReference type="Proteomes" id="UP000887565">
    <property type="component" value="Unplaced"/>
</dbReference>
<dbReference type="WBParaSite" id="nRc.2.0.1.t35048-RA">
    <property type="protein sequence ID" value="nRc.2.0.1.t35048-RA"/>
    <property type="gene ID" value="nRc.2.0.1.g35048"/>
</dbReference>
<proteinExistence type="predicted"/>
<reference evidence="2" key="1">
    <citation type="submission" date="2022-11" db="UniProtKB">
        <authorList>
            <consortium name="WormBaseParasite"/>
        </authorList>
    </citation>
    <scope>IDENTIFICATION</scope>
</reference>
<name>A0A915KAV1_ROMCU</name>
<accession>A0A915KAV1</accession>
<evidence type="ECO:0000313" key="2">
    <source>
        <dbReference type="WBParaSite" id="nRc.2.0.1.t35048-RA"/>
    </source>
</evidence>
<dbReference type="AlphaFoldDB" id="A0A915KAV1"/>